<dbReference type="Gene3D" id="3.40.50.300">
    <property type="entry name" value="P-loop containing nucleotide triphosphate hydrolases"/>
    <property type="match status" value="1"/>
</dbReference>
<proteinExistence type="predicted"/>
<dbReference type="InterPro" id="IPR003439">
    <property type="entry name" value="ABC_transporter-like_ATP-bd"/>
</dbReference>
<dbReference type="EMBL" id="BART01033114">
    <property type="protein sequence ID" value="GAH17359.1"/>
    <property type="molecule type" value="Genomic_DNA"/>
</dbReference>
<protein>
    <recommendedName>
        <fullName evidence="4">ABC transporter domain-containing protein</fullName>
    </recommendedName>
</protein>
<accession>X1EJR2</accession>
<name>X1EJR2_9ZZZZ</name>
<sequence length="192" mass="21370">MPKILLEATNIVKYFPIKGGVFMKEIAAVKAVDGVSLTIDEGETVGLVGESGCGKTTFGRAILRLEEPTSGEIYFEGESILSYDKNKMQALRENMQIIFQDPFSSLNPRKTVAHIIGEPLLVHGMRSRKKREEKVLELLRVVGLRKEHMRRYPHQFSGGQRQRIGVARALALHPKLIVCDEAVSALDVSIQA</sequence>
<dbReference type="GO" id="GO:0055085">
    <property type="term" value="P:transmembrane transport"/>
    <property type="evidence" value="ECO:0007669"/>
    <property type="project" value="UniProtKB-ARBA"/>
</dbReference>
<keyword evidence="2" id="KW-0547">Nucleotide-binding</keyword>
<dbReference type="GO" id="GO:0016887">
    <property type="term" value="F:ATP hydrolysis activity"/>
    <property type="evidence" value="ECO:0007669"/>
    <property type="project" value="InterPro"/>
</dbReference>
<dbReference type="SMART" id="SM00382">
    <property type="entry name" value="AAA"/>
    <property type="match status" value="1"/>
</dbReference>
<dbReference type="InterPro" id="IPR017871">
    <property type="entry name" value="ABC_transporter-like_CS"/>
</dbReference>
<dbReference type="SUPFAM" id="SSF52540">
    <property type="entry name" value="P-loop containing nucleoside triphosphate hydrolases"/>
    <property type="match status" value="1"/>
</dbReference>
<dbReference type="PANTHER" id="PTHR43776">
    <property type="entry name" value="TRANSPORT ATP-BINDING PROTEIN"/>
    <property type="match status" value="1"/>
</dbReference>
<evidence type="ECO:0000256" key="1">
    <source>
        <dbReference type="ARBA" id="ARBA00022448"/>
    </source>
</evidence>
<reference evidence="5" key="1">
    <citation type="journal article" date="2014" name="Front. Microbiol.">
        <title>High frequency of phylogenetically diverse reductive dehalogenase-homologous genes in deep subseafloor sedimentary metagenomes.</title>
        <authorList>
            <person name="Kawai M."/>
            <person name="Futagami T."/>
            <person name="Toyoda A."/>
            <person name="Takaki Y."/>
            <person name="Nishi S."/>
            <person name="Hori S."/>
            <person name="Arai W."/>
            <person name="Tsubouchi T."/>
            <person name="Morono Y."/>
            <person name="Uchiyama I."/>
            <person name="Ito T."/>
            <person name="Fujiyama A."/>
            <person name="Inagaki F."/>
            <person name="Takami H."/>
        </authorList>
    </citation>
    <scope>NUCLEOTIDE SEQUENCE</scope>
    <source>
        <strain evidence="5">Expedition CK06-06</strain>
    </source>
</reference>
<evidence type="ECO:0000259" key="4">
    <source>
        <dbReference type="PROSITE" id="PS50893"/>
    </source>
</evidence>
<keyword evidence="1" id="KW-0813">Transport</keyword>
<dbReference type="Pfam" id="PF00005">
    <property type="entry name" value="ABC_tran"/>
    <property type="match status" value="1"/>
</dbReference>
<dbReference type="GO" id="GO:0005524">
    <property type="term" value="F:ATP binding"/>
    <property type="evidence" value="ECO:0007669"/>
    <property type="project" value="UniProtKB-KW"/>
</dbReference>
<evidence type="ECO:0000256" key="3">
    <source>
        <dbReference type="ARBA" id="ARBA00022840"/>
    </source>
</evidence>
<dbReference type="InterPro" id="IPR050319">
    <property type="entry name" value="ABC_transp_ATP-bind"/>
</dbReference>
<feature type="non-terminal residue" evidence="5">
    <location>
        <position position="192"/>
    </location>
</feature>
<dbReference type="PROSITE" id="PS00211">
    <property type="entry name" value="ABC_TRANSPORTER_1"/>
    <property type="match status" value="1"/>
</dbReference>
<evidence type="ECO:0000256" key="2">
    <source>
        <dbReference type="ARBA" id="ARBA00022741"/>
    </source>
</evidence>
<feature type="domain" description="ABC transporter" evidence="4">
    <location>
        <begin position="6"/>
        <end position="192"/>
    </location>
</feature>
<dbReference type="InterPro" id="IPR027417">
    <property type="entry name" value="P-loop_NTPase"/>
</dbReference>
<dbReference type="AlphaFoldDB" id="X1EJR2"/>
<dbReference type="InterPro" id="IPR003593">
    <property type="entry name" value="AAA+_ATPase"/>
</dbReference>
<dbReference type="CDD" id="cd03257">
    <property type="entry name" value="ABC_NikE_OppD_transporters"/>
    <property type="match status" value="1"/>
</dbReference>
<keyword evidence="3" id="KW-0067">ATP-binding</keyword>
<evidence type="ECO:0000313" key="5">
    <source>
        <dbReference type="EMBL" id="GAH17359.1"/>
    </source>
</evidence>
<dbReference type="PROSITE" id="PS50893">
    <property type="entry name" value="ABC_TRANSPORTER_2"/>
    <property type="match status" value="1"/>
</dbReference>
<organism evidence="5">
    <name type="scientific">marine sediment metagenome</name>
    <dbReference type="NCBI Taxonomy" id="412755"/>
    <lineage>
        <taxon>unclassified sequences</taxon>
        <taxon>metagenomes</taxon>
        <taxon>ecological metagenomes</taxon>
    </lineage>
</organism>
<gene>
    <name evidence="5" type="ORF">S01H4_57016</name>
</gene>
<comment type="caution">
    <text evidence="5">The sequence shown here is derived from an EMBL/GenBank/DDBJ whole genome shotgun (WGS) entry which is preliminary data.</text>
</comment>